<accession>A0A6J6WSK2</accession>
<dbReference type="PANTHER" id="PTHR42686:SF1">
    <property type="entry name" value="GH17980P-RELATED"/>
    <property type="match status" value="1"/>
</dbReference>
<dbReference type="EMBL" id="CAESAE010000007">
    <property type="protein sequence ID" value="CAB4342951.1"/>
    <property type="molecule type" value="Genomic_DNA"/>
</dbReference>
<evidence type="ECO:0000313" key="4">
    <source>
        <dbReference type="EMBL" id="CAB4730869.1"/>
    </source>
</evidence>
<evidence type="ECO:0000313" key="6">
    <source>
        <dbReference type="EMBL" id="CAB4825517.1"/>
    </source>
</evidence>
<dbReference type="EMBL" id="CAFBOC010000006">
    <property type="protein sequence ID" value="CAB4974057.1"/>
    <property type="molecule type" value="Genomic_DNA"/>
</dbReference>
<name>A0A6J6WSK2_9ZZZZ</name>
<dbReference type="Gene3D" id="3.20.20.100">
    <property type="entry name" value="NADP-dependent oxidoreductase domain"/>
    <property type="match status" value="1"/>
</dbReference>
<organism evidence="5">
    <name type="scientific">freshwater metagenome</name>
    <dbReference type="NCBI Taxonomy" id="449393"/>
    <lineage>
        <taxon>unclassified sequences</taxon>
        <taxon>metagenomes</taxon>
        <taxon>ecological metagenomes</taxon>
    </lineage>
</organism>
<proteinExistence type="predicted"/>
<dbReference type="PANTHER" id="PTHR42686">
    <property type="entry name" value="GH17980P-RELATED"/>
    <property type="match status" value="1"/>
</dbReference>
<dbReference type="EMBL" id="CAFABH010000006">
    <property type="protein sequence ID" value="CAB4825517.1"/>
    <property type="molecule type" value="Genomic_DNA"/>
</dbReference>
<dbReference type="InterPro" id="IPR023210">
    <property type="entry name" value="NADP_OxRdtase_dom"/>
</dbReference>
<dbReference type="SUPFAM" id="SSF51430">
    <property type="entry name" value="NAD(P)-linked oxidoreductase"/>
    <property type="match status" value="1"/>
</dbReference>
<evidence type="ECO:0000313" key="9">
    <source>
        <dbReference type="EMBL" id="CAB4974057.1"/>
    </source>
</evidence>
<dbReference type="GO" id="GO:0016491">
    <property type="term" value="F:oxidoreductase activity"/>
    <property type="evidence" value="ECO:0007669"/>
    <property type="project" value="InterPro"/>
</dbReference>
<feature type="domain" description="NADP-dependent oxidoreductase" evidence="1">
    <location>
        <begin position="19"/>
        <end position="315"/>
    </location>
</feature>
<evidence type="ECO:0000313" key="8">
    <source>
        <dbReference type="EMBL" id="CAB4951787.1"/>
    </source>
</evidence>
<dbReference type="InterPro" id="IPR020471">
    <property type="entry name" value="AKR"/>
</dbReference>
<dbReference type="EMBL" id="CAFBQX010000005">
    <property type="protein sequence ID" value="CAB5073494.1"/>
    <property type="molecule type" value="Genomic_DNA"/>
</dbReference>
<evidence type="ECO:0000313" key="10">
    <source>
        <dbReference type="EMBL" id="CAB5073494.1"/>
    </source>
</evidence>
<dbReference type="EMBL" id="CAEZXO010000007">
    <property type="protein sequence ID" value="CAB4698677.1"/>
    <property type="molecule type" value="Genomic_DNA"/>
</dbReference>
<dbReference type="AlphaFoldDB" id="A0A6J6WSK2"/>
<dbReference type="EMBL" id="CAEZZW010000008">
    <property type="protein sequence ID" value="CAB4786505.1"/>
    <property type="molecule type" value="Genomic_DNA"/>
</dbReference>
<sequence>MARHSEKVKIKRTGLEMTRLGLGTAPLGGLFNSVKESDSDELIATAFEQGINFFDTAPLYGHGRAEIRLGRGLRAAGKPFVLSTKVGRVLNAAKDPDIGWFADADKSLEPIYDYSADGIKRSIEESLKRLGVDHIDIALMHDADDHIPEAINKVFPALAELRSQGVINAVGMGMNWCAPSIAIMKDTDLDIALIAGRFSLLDQDAQNELFPLAIARNVSIIIGGVYNSGVLANPNPGAMYNYLPASDEIIARARKIGAFLAERNVSLTAAALQFPLRHPAVTTVLTGSRSKAELLANIADYDSTLPPSIWSELEAAGLVQPLKV</sequence>
<evidence type="ECO:0000313" key="5">
    <source>
        <dbReference type="EMBL" id="CAB4786505.1"/>
    </source>
</evidence>
<dbReference type="EMBL" id="CAEZYM010000012">
    <property type="protein sequence ID" value="CAB4730869.1"/>
    <property type="molecule type" value="Genomic_DNA"/>
</dbReference>
<dbReference type="EMBL" id="CAFBLD010000009">
    <property type="protein sequence ID" value="CAB4874670.1"/>
    <property type="molecule type" value="Genomic_DNA"/>
</dbReference>
<dbReference type="GO" id="GO:0005829">
    <property type="term" value="C:cytosol"/>
    <property type="evidence" value="ECO:0007669"/>
    <property type="project" value="TreeGrafter"/>
</dbReference>
<dbReference type="InterPro" id="IPR036812">
    <property type="entry name" value="NAD(P)_OxRdtase_dom_sf"/>
</dbReference>
<protein>
    <submittedName>
        <fullName evidence="5">Unannotated protein</fullName>
    </submittedName>
</protein>
<reference evidence="5" key="1">
    <citation type="submission" date="2020-05" db="EMBL/GenBank/DDBJ databases">
        <authorList>
            <person name="Chiriac C."/>
            <person name="Salcher M."/>
            <person name="Ghai R."/>
            <person name="Kavagutti S V."/>
        </authorList>
    </citation>
    <scope>NUCLEOTIDE SEQUENCE</scope>
</reference>
<gene>
    <name evidence="3" type="ORF">UFOPK2510_01174</name>
    <name evidence="4" type="ORF">UFOPK2718_01232</name>
    <name evidence="5" type="ORF">UFOPK2936_01326</name>
    <name evidence="6" type="ORF">UFOPK3174_00525</name>
    <name evidence="7" type="ORF">UFOPK3328_01279</name>
    <name evidence="8" type="ORF">UFOPK3779_01265</name>
    <name evidence="9" type="ORF">UFOPK3913_00676</name>
    <name evidence="2" type="ORF">UFOPK4107_01193</name>
    <name evidence="10" type="ORF">UFOPK4403_00940</name>
</gene>
<evidence type="ECO:0000313" key="7">
    <source>
        <dbReference type="EMBL" id="CAB4874670.1"/>
    </source>
</evidence>
<evidence type="ECO:0000259" key="1">
    <source>
        <dbReference type="Pfam" id="PF00248"/>
    </source>
</evidence>
<evidence type="ECO:0000313" key="3">
    <source>
        <dbReference type="EMBL" id="CAB4698677.1"/>
    </source>
</evidence>
<dbReference type="Pfam" id="PF00248">
    <property type="entry name" value="Aldo_ket_red"/>
    <property type="match status" value="1"/>
</dbReference>
<evidence type="ECO:0000313" key="2">
    <source>
        <dbReference type="EMBL" id="CAB4342951.1"/>
    </source>
</evidence>
<dbReference type="EMBL" id="CAFBNH010000008">
    <property type="protein sequence ID" value="CAB4951787.1"/>
    <property type="molecule type" value="Genomic_DNA"/>
</dbReference>